<reference evidence="5" key="1">
    <citation type="submission" date="2020-11" db="EMBL/GenBank/DDBJ databases">
        <title>Adaptations for nitrogen fixation in a non-lichenized fungal sporocarp promotes dispersal by wood-feeding termites.</title>
        <authorList>
            <consortium name="DOE Joint Genome Institute"/>
            <person name="Koch R.A."/>
            <person name="Yoon G."/>
            <person name="Arayal U."/>
            <person name="Lail K."/>
            <person name="Amirebrahimi M."/>
            <person name="Labutti K."/>
            <person name="Lipzen A."/>
            <person name="Riley R."/>
            <person name="Barry K."/>
            <person name="Henrissat B."/>
            <person name="Grigoriev I.V."/>
            <person name="Herr J.R."/>
            <person name="Aime M.C."/>
        </authorList>
    </citation>
    <scope>NUCLEOTIDE SEQUENCE</scope>
    <source>
        <strain evidence="5">MCA 3950</strain>
    </source>
</reference>
<keyword evidence="2" id="KW-0436">Ligase</keyword>
<dbReference type="GO" id="GO:0006631">
    <property type="term" value="P:fatty acid metabolic process"/>
    <property type="evidence" value="ECO:0007669"/>
    <property type="project" value="UniProtKB-KW"/>
</dbReference>
<dbReference type="EMBL" id="MU250572">
    <property type="protein sequence ID" value="KAG7440394.1"/>
    <property type="molecule type" value="Genomic_DNA"/>
</dbReference>
<sequence length="123" mass="14092">KILTKDGWFKTGNLDSINEEGYIYIKDRIKDINIHGGENIIIKKGVKDSTSVENALYTVPGMLEAAAVSIPDERLKELVTTLITIKLKYHRQIDENKLLAVTEKLYGCLLFLVQIKYMRLTHR</sequence>
<evidence type="ECO:0000313" key="6">
    <source>
        <dbReference type="Proteomes" id="UP000812287"/>
    </source>
</evidence>
<comment type="similarity">
    <text evidence="1">Belongs to the ATP-dependent AMP-binding enzyme family.</text>
</comment>
<dbReference type="RefSeq" id="XP_043033894.1">
    <property type="nucleotide sequence ID" value="XM_043183808.1"/>
</dbReference>
<evidence type="ECO:0000256" key="1">
    <source>
        <dbReference type="ARBA" id="ARBA00006432"/>
    </source>
</evidence>
<evidence type="ECO:0000256" key="4">
    <source>
        <dbReference type="ARBA" id="ARBA00023098"/>
    </source>
</evidence>
<dbReference type="GeneID" id="66106105"/>
<dbReference type="PANTHER" id="PTHR43859">
    <property type="entry name" value="ACYL-ACTIVATING ENZYME"/>
    <property type="match status" value="1"/>
</dbReference>
<dbReference type="SUPFAM" id="SSF56801">
    <property type="entry name" value="Acetyl-CoA synthetase-like"/>
    <property type="match status" value="1"/>
</dbReference>
<dbReference type="Gene3D" id="3.40.50.12780">
    <property type="entry name" value="N-terminal domain of ligase-like"/>
    <property type="match status" value="1"/>
</dbReference>
<comment type="caution">
    <text evidence="5">The sequence shown here is derived from an EMBL/GenBank/DDBJ whole genome shotgun (WGS) entry which is preliminary data.</text>
</comment>
<evidence type="ECO:0000313" key="5">
    <source>
        <dbReference type="EMBL" id="KAG7440394.1"/>
    </source>
</evidence>
<keyword evidence="4" id="KW-0443">Lipid metabolism</keyword>
<proteinExistence type="inferred from homology"/>
<gene>
    <name evidence="5" type="ORF">BT62DRAFT_910679</name>
</gene>
<evidence type="ECO:0000256" key="3">
    <source>
        <dbReference type="ARBA" id="ARBA00022832"/>
    </source>
</evidence>
<dbReference type="GO" id="GO:0016874">
    <property type="term" value="F:ligase activity"/>
    <property type="evidence" value="ECO:0007669"/>
    <property type="project" value="UniProtKB-KW"/>
</dbReference>
<organism evidence="5 6">
    <name type="scientific">Guyanagaster necrorhizus</name>
    <dbReference type="NCBI Taxonomy" id="856835"/>
    <lineage>
        <taxon>Eukaryota</taxon>
        <taxon>Fungi</taxon>
        <taxon>Dikarya</taxon>
        <taxon>Basidiomycota</taxon>
        <taxon>Agaricomycotina</taxon>
        <taxon>Agaricomycetes</taxon>
        <taxon>Agaricomycetidae</taxon>
        <taxon>Agaricales</taxon>
        <taxon>Marasmiineae</taxon>
        <taxon>Physalacriaceae</taxon>
        <taxon>Guyanagaster</taxon>
    </lineage>
</organism>
<evidence type="ECO:0000256" key="2">
    <source>
        <dbReference type="ARBA" id="ARBA00022598"/>
    </source>
</evidence>
<feature type="non-terminal residue" evidence="5">
    <location>
        <position position="1"/>
    </location>
</feature>
<dbReference type="AlphaFoldDB" id="A0A9P7VGP6"/>
<dbReference type="InterPro" id="IPR042099">
    <property type="entry name" value="ANL_N_sf"/>
</dbReference>
<dbReference type="PANTHER" id="PTHR43859:SF4">
    <property type="entry name" value="BUTANOATE--COA LIGASE AAE1-RELATED"/>
    <property type="match status" value="1"/>
</dbReference>
<dbReference type="Proteomes" id="UP000812287">
    <property type="component" value="Unassembled WGS sequence"/>
</dbReference>
<keyword evidence="6" id="KW-1185">Reference proteome</keyword>
<keyword evidence="3" id="KW-0276">Fatty acid metabolism</keyword>
<protein>
    <recommendedName>
        <fullName evidence="7">AMP-dependent synthetase/ligase domain-containing protein</fullName>
    </recommendedName>
</protein>
<accession>A0A9P7VGP6</accession>
<name>A0A9P7VGP6_9AGAR</name>
<evidence type="ECO:0008006" key="7">
    <source>
        <dbReference type="Google" id="ProtNLM"/>
    </source>
</evidence>
<dbReference type="OrthoDB" id="10253115at2759"/>